<dbReference type="RefSeq" id="WP_071638271.1">
    <property type="nucleotide sequence ID" value="NZ_MLFK01000010.1"/>
</dbReference>
<dbReference type="InterPro" id="IPR011083">
    <property type="entry name" value="Phage_tail_collar_dom"/>
</dbReference>
<comment type="caution">
    <text evidence="2">The sequence shown here is derived from an EMBL/GenBank/DDBJ whole genome shotgun (WGS) entry which is preliminary data.</text>
</comment>
<organism evidence="2 3">
    <name type="scientific">Flavobacterium johnsoniae</name>
    <name type="common">Cytophaga johnsonae</name>
    <dbReference type="NCBI Taxonomy" id="986"/>
    <lineage>
        <taxon>Bacteria</taxon>
        <taxon>Pseudomonadati</taxon>
        <taxon>Bacteroidota</taxon>
        <taxon>Flavobacteriia</taxon>
        <taxon>Flavobacteriales</taxon>
        <taxon>Flavobacteriaceae</taxon>
        <taxon>Flavobacterium</taxon>
    </lineage>
</organism>
<dbReference type="OrthoDB" id="9810174at2"/>
<evidence type="ECO:0000259" key="1">
    <source>
        <dbReference type="Pfam" id="PF07484"/>
    </source>
</evidence>
<dbReference type="Proteomes" id="UP000182826">
    <property type="component" value="Unassembled WGS sequence"/>
</dbReference>
<evidence type="ECO:0000313" key="3">
    <source>
        <dbReference type="Proteomes" id="UP000182826"/>
    </source>
</evidence>
<dbReference type="InterPro" id="IPR037053">
    <property type="entry name" value="Phage_tail_collar_dom_sf"/>
</dbReference>
<keyword evidence="3" id="KW-1185">Reference proteome</keyword>
<feature type="domain" description="Phage tail collar" evidence="1">
    <location>
        <begin position="6"/>
        <end position="61"/>
    </location>
</feature>
<protein>
    <recommendedName>
        <fullName evidence="1">Phage tail collar domain-containing protein</fullName>
    </recommendedName>
</protein>
<proteinExistence type="predicted"/>
<dbReference type="Pfam" id="PF07484">
    <property type="entry name" value="Collar"/>
    <property type="match status" value="1"/>
</dbReference>
<accession>A0A1J7BN68</accession>
<evidence type="ECO:0000313" key="2">
    <source>
        <dbReference type="EMBL" id="OIV40147.1"/>
    </source>
</evidence>
<name>A0A1J7BN68_FLAJO</name>
<dbReference type="Gene3D" id="3.90.1340.10">
    <property type="entry name" value="Phage tail collar domain"/>
    <property type="match status" value="1"/>
</dbReference>
<dbReference type="EMBL" id="MLFK01000010">
    <property type="protein sequence ID" value="OIV40147.1"/>
    <property type="molecule type" value="Genomic_DNA"/>
</dbReference>
<dbReference type="SUPFAM" id="SSF88874">
    <property type="entry name" value="Receptor-binding domain of short tail fibre protein gp12"/>
    <property type="match status" value="1"/>
</dbReference>
<dbReference type="AlphaFoldDB" id="A0A1J7BN68"/>
<reference evidence="2 3" key="1">
    <citation type="submission" date="2016-10" db="EMBL/GenBank/DDBJ databases">
        <title>Draft Genome Sequence of Rhizobacteria Flavobacterium johnsoniae CI04.</title>
        <authorList>
            <person name="Bravo J.I."/>
            <person name="Lozano G.L."/>
            <person name="Handelsman J."/>
        </authorList>
    </citation>
    <scope>NUCLEOTIDE SEQUENCE [LARGE SCALE GENOMIC DNA]</scope>
    <source>
        <strain evidence="2 3">CI04</strain>
    </source>
</reference>
<sequence length="179" mass="18581">MEGYVGEIRHFAANFAPRNWAFCMGQIVAIQSNTALFSLIGTTYGGNGSSTFQLPNLGGRVAVGVGQGPGLSDYFLGEIGGVNAVSLNSTQLPPHTHTSVATVTVPSYGDDGDVSTPDGNTLAAKPKMYSTQAGDDSMKEISFNVSTSIAGQGQPISITQPTIGMNYIICLVGIFPARS</sequence>
<gene>
    <name evidence="2" type="ORF">BKM63_19550</name>
</gene>